<keyword evidence="2" id="KW-0813">Transport</keyword>
<dbReference type="Gene3D" id="3.40.190.10">
    <property type="entry name" value="Periplasmic binding protein-like II"/>
    <property type="match status" value="2"/>
</dbReference>
<gene>
    <name evidence="4" type="ORF">AAM4_2309</name>
</gene>
<evidence type="ECO:0000256" key="2">
    <source>
        <dbReference type="ARBA" id="ARBA00022448"/>
    </source>
</evidence>
<dbReference type="PROSITE" id="PS51318">
    <property type="entry name" value="TAT"/>
    <property type="match status" value="1"/>
</dbReference>
<feature type="chain" id="PRO_5009874372" evidence="3">
    <location>
        <begin position="25"/>
        <end position="424"/>
    </location>
</feature>
<dbReference type="EMBL" id="LK995531">
    <property type="protein sequence ID" value="CED92141.1"/>
    <property type="molecule type" value="Genomic_DNA"/>
</dbReference>
<evidence type="ECO:0000256" key="1">
    <source>
        <dbReference type="ARBA" id="ARBA00008520"/>
    </source>
</evidence>
<dbReference type="SUPFAM" id="SSF53850">
    <property type="entry name" value="Periplasmic binding protein-like II"/>
    <property type="match status" value="1"/>
</dbReference>
<proteinExistence type="inferred from homology"/>
<dbReference type="AlphaFoldDB" id="A0A1L7RDT4"/>
<protein>
    <submittedName>
        <fullName evidence="4">ABC super ATP binding cassette transporter, periplasmic binding-protein</fullName>
    </submittedName>
</protein>
<evidence type="ECO:0000313" key="4">
    <source>
        <dbReference type="EMBL" id="CED92141.1"/>
    </source>
</evidence>
<dbReference type="PROSITE" id="PS51257">
    <property type="entry name" value="PROKAR_LIPOPROTEIN"/>
    <property type="match status" value="1"/>
</dbReference>
<organism evidence="4">
    <name type="scientific">Actinomyces succiniciruminis</name>
    <dbReference type="NCBI Taxonomy" id="1522002"/>
    <lineage>
        <taxon>Bacteria</taxon>
        <taxon>Bacillati</taxon>
        <taxon>Actinomycetota</taxon>
        <taxon>Actinomycetes</taxon>
        <taxon>Actinomycetales</taxon>
        <taxon>Actinomycetaceae</taxon>
        <taxon>Actinomyces</taxon>
    </lineage>
</organism>
<reference evidence="4" key="1">
    <citation type="submission" date="2014-07" db="EMBL/GenBank/DDBJ databases">
        <authorList>
            <person name="Zhang J.E."/>
            <person name="Yang H."/>
            <person name="Guo J."/>
            <person name="Deng Z."/>
            <person name="Luo H."/>
            <person name="Luo M."/>
            <person name="Zhao B."/>
        </authorList>
    </citation>
    <scope>NUCLEOTIDE SEQUENCE</scope>
    <source>
        <strain evidence="4">AM4</strain>
    </source>
</reference>
<sequence length="424" mass="45852">MKTTLTRRHAIGLGTALVTASALAACGRQGGGASGGGTDSLTLWLGALEDSQKQDIDRLVAAFKEANGVTVKYETHSTDSLKESMRQVSGTNAGPDIYWYWEGPGLGGDLVEAGMSLDLTDYYKQYSWEDRFTAASLAGITQYGGYHGIPWTLQAQGLYYNKTLFEQAGIAAEPTTYDELIAACDALKTVGITPIEFGGTVNWHVMRLLDSLIETKCGADVARTLVTDKTGWDTETGVVEAFTELKTWADNYFNAGYMSISNDDSSLLFWNGQAAMALEGTWFDAQCVDNGMDPEEVGIFPFPTGTGRLYGFGEGFYINANTEKADLAASFLDFVTSAEQMGGSGGAWAAVSVNKDVEVSEVNPLDALWPPILESSEEMYNNFDQALSLDETTEYWRIQNAVLIGDMAPEEAGPAMQKFIDANS</sequence>
<accession>A0A1L7RDT4</accession>
<dbReference type="PANTHER" id="PTHR43649">
    <property type="entry name" value="ARABINOSE-BINDING PROTEIN-RELATED"/>
    <property type="match status" value="1"/>
</dbReference>
<evidence type="ECO:0000256" key="3">
    <source>
        <dbReference type="SAM" id="SignalP"/>
    </source>
</evidence>
<dbReference type="InterPro" id="IPR006311">
    <property type="entry name" value="TAT_signal"/>
</dbReference>
<dbReference type="InterPro" id="IPR050490">
    <property type="entry name" value="Bact_solute-bd_prot1"/>
</dbReference>
<comment type="similarity">
    <text evidence="1">Belongs to the bacterial solute-binding protein 1 family.</text>
</comment>
<dbReference type="Pfam" id="PF01547">
    <property type="entry name" value="SBP_bac_1"/>
    <property type="match status" value="1"/>
</dbReference>
<feature type="signal peptide" evidence="3">
    <location>
        <begin position="1"/>
        <end position="24"/>
    </location>
</feature>
<dbReference type="InterPro" id="IPR006059">
    <property type="entry name" value="SBP"/>
</dbReference>
<name>A0A1L7RDT4_9ACTO</name>
<dbReference type="PANTHER" id="PTHR43649:SF29">
    <property type="entry name" value="OSMOPROTECTIVE COMPOUNDS-BINDING PROTEIN GGTB"/>
    <property type="match status" value="1"/>
</dbReference>
<dbReference type="RefSeq" id="WP_210581421.1">
    <property type="nucleotide sequence ID" value="NZ_LK995531.1"/>
</dbReference>
<keyword evidence="3" id="KW-0732">Signal</keyword>